<dbReference type="HOGENOM" id="CLU_3433145_0_0_1"/>
<comment type="caution">
    <text evidence="1">The sequence shown here is derived from an EMBL/GenBank/DDBJ whole genome shotgun (WGS) entry which is preliminary data.</text>
</comment>
<dbReference type="Proteomes" id="UP000015530">
    <property type="component" value="Unassembled WGS sequence"/>
</dbReference>
<sequence length="16" mass="1827">MIHRIDDLMGGIKRDG</sequence>
<dbReference type="EMBL" id="AMYD01003880">
    <property type="protein sequence ID" value="EQB44848.1"/>
    <property type="molecule type" value="Genomic_DNA"/>
</dbReference>
<proteinExistence type="predicted"/>
<gene>
    <name evidence="1" type="ORF">CGLO_16360</name>
</gene>
<name>T0JW97_COLGC</name>
<evidence type="ECO:0000313" key="2">
    <source>
        <dbReference type="Proteomes" id="UP000015530"/>
    </source>
</evidence>
<dbReference type="AlphaFoldDB" id="T0JW97"/>
<evidence type="ECO:0000313" key="1">
    <source>
        <dbReference type="EMBL" id="EQB44848.1"/>
    </source>
</evidence>
<protein>
    <submittedName>
        <fullName evidence="1">Uncharacterized protein</fullName>
    </submittedName>
</protein>
<reference evidence="2" key="1">
    <citation type="journal article" date="2013" name="Mol. Plant Microbe Interact.">
        <title>Global aspects of pacC regulation of pathogenicity genes in Colletotrichum gloeosporioides as revealed by transcriptome analysis.</title>
        <authorList>
            <person name="Alkan N."/>
            <person name="Meng X."/>
            <person name="Friedlander G."/>
            <person name="Reuveni E."/>
            <person name="Sukno S."/>
            <person name="Sherman A."/>
            <person name="Thon M."/>
            <person name="Fluhr R."/>
            <person name="Prusky D."/>
        </authorList>
    </citation>
    <scope>NUCLEOTIDE SEQUENCE [LARGE SCALE GENOMIC DNA]</scope>
    <source>
        <strain evidence="2">Cg-14</strain>
    </source>
</reference>
<accession>T0JW97</accession>
<organism evidence="1 2">
    <name type="scientific">Colletotrichum gloeosporioides (strain Cg-14)</name>
    <name type="common">Anthracnose fungus</name>
    <name type="synonym">Glomerella cingulata</name>
    <dbReference type="NCBI Taxonomy" id="1237896"/>
    <lineage>
        <taxon>Eukaryota</taxon>
        <taxon>Fungi</taxon>
        <taxon>Dikarya</taxon>
        <taxon>Ascomycota</taxon>
        <taxon>Pezizomycotina</taxon>
        <taxon>Sordariomycetes</taxon>
        <taxon>Hypocreomycetidae</taxon>
        <taxon>Glomerellales</taxon>
        <taxon>Glomerellaceae</taxon>
        <taxon>Colletotrichum</taxon>
        <taxon>Colletotrichum gloeosporioides species complex</taxon>
    </lineage>
</organism>